<reference evidence="7 8" key="1">
    <citation type="journal article" date="2016" name="Nat. Commun.">
        <title>Thousands of microbial genomes shed light on interconnected biogeochemical processes in an aquifer system.</title>
        <authorList>
            <person name="Anantharaman K."/>
            <person name="Brown C.T."/>
            <person name="Hug L.A."/>
            <person name="Sharon I."/>
            <person name="Castelle C.J."/>
            <person name="Probst A.J."/>
            <person name="Thomas B.C."/>
            <person name="Singh A."/>
            <person name="Wilkins M.J."/>
            <person name="Karaoz U."/>
            <person name="Brodie E.L."/>
            <person name="Williams K.H."/>
            <person name="Hubbard S.S."/>
            <person name="Banfield J.F."/>
        </authorList>
    </citation>
    <scope>NUCLEOTIDE SEQUENCE [LARGE SCALE GENOMIC DNA]</scope>
</reference>
<evidence type="ECO:0000256" key="3">
    <source>
        <dbReference type="ARBA" id="ARBA00022781"/>
    </source>
</evidence>
<comment type="subcellular location">
    <subcellularLocation>
        <location evidence="1">Membrane</location>
    </subcellularLocation>
</comment>
<gene>
    <name evidence="7" type="ORF">A3G59_00235</name>
</gene>
<evidence type="ECO:0000313" key="8">
    <source>
        <dbReference type="Proteomes" id="UP000176881"/>
    </source>
</evidence>
<dbReference type="STRING" id="1802335.A3G59_00235"/>
<keyword evidence="2" id="KW-0813">Transport</keyword>
<comment type="caution">
    <text evidence="7">The sequence shown here is derived from an EMBL/GenBank/DDBJ whole genome shotgun (WGS) entry which is preliminary data.</text>
</comment>
<dbReference type="InterPro" id="IPR000711">
    <property type="entry name" value="ATPase_OSCP/dsu"/>
</dbReference>
<keyword evidence="5" id="KW-0472">Membrane</keyword>
<evidence type="ECO:0000256" key="4">
    <source>
        <dbReference type="ARBA" id="ARBA00023065"/>
    </source>
</evidence>
<organism evidence="7 8">
    <name type="scientific">Candidatus Taylorbacteria bacterium RIFCSPLOWO2_12_FULL_47_20</name>
    <dbReference type="NCBI Taxonomy" id="1802335"/>
    <lineage>
        <taxon>Bacteria</taxon>
        <taxon>Candidatus Tayloriibacteriota</taxon>
    </lineage>
</organism>
<dbReference type="Pfam" id="PF00213">
    <property type="entry name" value="OSCP"/>
    <property type="match status" value="1"/>
</dbReference>
<keyword evidence="6" id="KW-0066">ATP synthesis</keyword>
<dbReference type="AlphaFoldDB" id="A0A1G2P8K2"/>
<name>A0A1G2P8K2_9BACT</name>
<proteinExistence type="predicted"/>
<evidence type="ECO:0000313" key="7">
    <source>
        <dbReference type="EMBL" id="OHA43942.1"/>
    </source>
</evidence>
<evidence type="ECO:0000256" key="1">
    <source>
        <dbReference type="ARBA" id="ARBA00004370"/>
    </source>
</evidence>
<dbReference type="GO" id="GO:0046933">
    <property type="term" value="F:proton-transporting ATP synthase activity, rotational mechanism"/>
    <property type="evidence" value="ECO:0007669"/>
    <property type="project" value="InterPro"/>
</dbReference>
<dbReference type="Proteomes" id="UP000176881">
    <property type="component" value="Unassembled WGS sequence"/>
</dbReference>
<accession>A0A1G2P8K2</accession>
<sequence length="124" mass="13780">MKYPTRKYADSVNEISEINNAETKKSMIAGLASLIKREKNPKKVLKQIEQVFSARESQNNRLYRIEAASEREAEKIKSAISDGVITESAVNPSLIGGAKIYKNDELVNGSIAGRLETLREALIK</sequence>
<keyword evidence="3" id="KW-0375">Hydrogen ion transport</keyword>
<evidence type="ECO:0000256" key="5">
    <source>
        <dbReference type="ARBA" id="ARBA00023136"/>
    </source>
</evidence>
<evidence type="ECO:0000256" key="6">
    <source>
        <dbReference type="ARBA" id="ARBA00023310"/>
    </source>
</evidence>
<keyword evidence="4" id="KW-0406">Ion transport</keyword>
<dbReference type="GO" id="GO:0016020">
    <property type="term" value="C:membrane"/>
    <property type="evidence" value="ECO:0007669"/>
    <property type="project" value="UniProtKB-SubCell"/>
</dbReference>
<protein>
    <submittedName>
        <fullName evidence="7">Uncharacterized protein</fullName>
    </submittedName>
</protein>
<dbReference type="EMBL" id="MHSN01000038">
    <property type="protein sequence ID" value="OHA43942.1"/>
    <property type="molecule type" value="Genomic_DNA"/>
</dbReference>
<evidence type="ECO:0000256" key="2">
    <source>
        <dbReference type="ARBA" id="ARBA00022448"/>
    </source>
</evidence>